<evidence type="ECO:0000313" key="2">
    <source>
        <dbReference type="Proteomes" id="UP001163203"/>
    </source>
</evidence>
<name>A0ABY7B6C7_9PSEU</name>
<gene>
    <name evidence="1" type="ORF">ORV05_03035</name>
</gene>
<keyword evidence="2" id="KW-1185">Reference proteome</keyword>
<organism evidence="1 2">
    <name type="scientific">Amycolatopsis cynarae</name>
    <dbReference type="NCBI Taxonomy" id="2995223"/>
    <lineage>
        <taxon>Bacteria</taxon>
        <taxon>Bacillati</taxon>
        <taxon>Actinomycetota</taxon>
        <taxon>Actinomycetes</taxon>
        <taxon>Pseudonocardiales</taxon>
        <taxon>Pseudonocardiaceae</taxon>
        <taxon>Amycolatopsis</taxon>
    </lineage>
</organism>
<accession>A0ABY7B6C7</accession>
<dbReference type="Proteomes" id="UP001163203">
    <property type="component" value="Chromosome"/>
</dbReference>
<proteinExistence type="predicted"/>
<dbReference type="EMBL" id="CP113836">
    <property type="protein sequence ID" value="WAL66802.1"/>
    <property type="molecule type" value="Genomic_DNA"/>
</dbReference>
<evidence type="ECO:0008006" key="3">
    <source>
        <dbReference type="Google" id="ProtNLM"/>
    </source>
</evidence>
<dbReference type="RefSeq" id="WP_268756926.1">
    <property type="nucleotide sequence ID" value="NZ_CP113836.1"/>
</dbReference>
<evidence type="ECO:0000313" key="1">
    <source>
        <dbReference type="EMBL" id="WAL66802.1"/>
    </source>
</evidence>
<sequence length="320" mass="34569">MPRKAAIDLDQISRVFPDGVASRARLLELGLSSSSIAHRCRPGGPWQTAIPGVVLLHSGSPTRRQLGRVALVHAGPRAMLTGIEAARLYGVRRLPHGQLVHVLVPHERKVSSRVWVTVERTRRLPNPVNLRGLAVAPTARAIIDATHRMQDLDAIRAMVADVVQRGLCTPSALGIELAKGPAIGSAPPRRVLSEIGDGVRSAAEAWGRSLVRRSPLPEPGWNVPVRDRAGRLLGVVDGWWRVGLAWETDSKEFHLTPDGYARTLEKHAALTAAGVVVIHTVPSRLRTDPHGVLRELMAAHEVAKSCPAPQVMVPPSARIA</sequence>
<protein>
    <recommendedName>
        <fullName evidence="3">Transcriptional regulator, AbiEi antitoxin, Type IV TA system</fullName>
    </recommendedName>
</protein>
<reference evidence="1" key="1">
    <citation type="submission" date="2022-11" db="EMBL/GenBank/DDBJ databases">
        <authorList>
            <person name="Mo P."/>
        </authorList>
    </citation>
    <scope>NUCLEOTIDE SEQUENCE</scope>
    <source>
        <strain evidence="1">HUAS 11-8</strain>
    </source>
</reference>